<accession>A0A7J0DHU9</accession>
<keyword evidence="3" id="KW-0732">Signal</keyword>
<keyword evidence="2" id="KW-0472">Membrane</keyword>
<evidence type="ECO:0000313" key="5">
    <source>
        <dbReference type="Proteomes" id="UP000585474"/>
    </source>
</evidence>
<feature type="transmembrane region" description="Helical" evidence="2">
    <location>
        <begin position="34"/>
        <end position="56"/>
    </location>
</feature>
<evidence type="ECO:0000313" key="4">
    <source>
        <dbReference type="EMBL" id="GFS35613.1"/>
    </source>
</evidence>
<feature type="coiled-coil region" evidence="1">
    <location>
        <begin position="73"/>
        <end position="113"/>
    </location>
</feature>
<keyword evidence="5" id="KW-1185">Reference proteome</keyword>
<proteinExistence type="predicted"/>
<organism evidence="4 5">
    <name type="scientific">Actinidia rufa</name>
    <dbReference type="NCBI Taxonomy" id="165716"/>
    <lineage>
        <taxon>Eukaryota</taxon>
        <taxon>Viridiplantae</taxon>
        <taxon>Streptophyta</taxon>
        <taxon>Embryophyta</taxon>
        <taxon>Tracheophyta</taxon>
        <taxon>Spermatophyta</taxon>
        <taxon>Magnoliopsida</taxon>
        <taxon>eudicotyledons</taxon>
        <taxon>Gunneridae</taxon>
        <taxon>Pentapetalae</taxon>
        <taxon>asterids</taxon>
        <taxon>Ericales</taxon>
        <taxon>Actinidiaceae</taxon>
        <taxon>Actinidia</taxon>
    </lineage>
</organism>
<feature type="chain" id="PRO_5029763991" evidence="3">
    <location>
        <begin position="25"/>
        <end position="123"/>
    </location>
</feature>
<dbReference type="PANTHER" id="PTHR37381:SF1">
    <property type="entry name" value="PENTATRICOPEPTIDE REPEAT (PPR) SUPERFAMILY PROTEIN"/>
    <property type="match status" value="1"/>
</dbReference>
<gene>
    <name evidence="4" type="ORF">Acr_00g0040940</name>
</gene>
<dbReference type="OrthoDB" id="2017681at2759"/>
<evidence type="ECO:0000256" key="1">
    <source>
        <dbReference type="SAM" id="Coils"/>
    </source>
</evidence>
<dbReference type="EMBL" id="BJWL01000235">
    <property type="protein sequence ID" value="GFS35613.1"/>
    <property type="molecule type" value="Genomic_DNA"/>
</dbReference>
<reference evidence="5" key="1">
    <citation type="submission" date="2019-07" db="EMBL/GenBank/DDBJ databases">
        <title>De Novo Assembly of kiwifruit Actinidia rufa.</title>
        <authorList>
            <person name="Sugita-Konishi S."/>
            <person name="Sato K."/>
            <person name="Mori E."/>
            <person name="Abe Y."/>
            <person name="Kisaki G."/>
            <person name="Hamano K."/>
            <person name="Suezawa K."/>
            <person name="Otani M."/>
            <person name="Fukuda T."/>
            <person name="Manabe T."/>
            <person name="Gomi K."/>
            <person name="Tabuchi M."/>
            <person name="Akimitsu K."/>
            <person name="Kataoka I."/>
        </authorList>
    </citation>
    <scope>NUCLEOTIDE SEQUENCE [LARGE SCALE GENOMIC DNA]</scope>
    <source>
        <strain evidence="5">cv. Fuchu</strain>
    </source>
</reference>
<sequence length="123" mass="13378">MGAHPCLTPPILFPLLAVLATGDAASGFIDPSLPQFILVAAVSSVALGATLNTLVFPQLGQIPQRLVDTIAIKQQLLSQYDQLQYHIKGLKEAAENEESIAEQMQQIMELENLEHVLEAFLDI</sequence>
<dbReference type="Proteomes" id="UP000585474">
    <property type="component" value="Unassembled WGS sequence"/>
</dbReference>
<protein>
    <submittedName>
        <fullName evidence="4">Pentatricopeptide repeat (PPR) superfamily protein</fullName>
    </submittedName>
</protein>
<feature type="signal peptide" evidence="3">
    <location>
        <begin position="1"/>
        <end position="24"/>
    </location>
</feature>
<dbReference type="PANTHER" id="PTHR37381">
    <property type="entry name" value="PENTATRICOPEPTIDE REPEAT (PPR) SUPERFAMILY PROTEIN"/>
    <property type="match status" value="1"/>
</dbReference>
<keyword evidence="2" id="KW-0812">Transmembrane</keyword>
<comment type="caution">
    <text evidence="4">The sequence shown here is derived from an EMBL/GenBank/DDBJ whole genome shotgun (WGS) entry which is preliminary data.</text>
</comment>
<evidence type="ECO:0000256" key="3">
    <source>
        <dbReference type="SAM" id="SignalP"/>
    </source>
</evidence>
<keyword evidence="1" id="KW-0175">Coiled coil</keyword>
<name>A0A7J0DHU9_9ERIC</name>
<evidence type="ECO:0000256" key="2">
    <source>
        <dbReference type="SAM" id="Phobius"/>
    </source>
</evidence>
<dbReference type="AlphaFoldDB" id="A0A7J0DHU9"/>
<keyword evidence="2" id="KW-1133">Transmembrane helix</keyword>